<name>U3U7Z2_9GAMM</name>
<keyword evidence="8 12" id="KW-1133">Transmembrane helix</keyword>
<feature type="transmembrane region" description="Helical" evidence="12">
    <location>
        <begin position="232"/>
        <end position="256"/>
    </location>
</feature>
<evidence type="ECO:0000256" key="14">
    <source>
        <dbReference type="PIRSR" id="PIRSR600715-1"/>
    </source>
</evidence>
<dbReference type="eggNOG" id="COG0472">
    <property type="taxonomic scope" value="Bacteria"/>
</dbReference>
<dbReference type="RefSeq" id="WP_022564468.1">
    <property type="nucleotide sequence ID" value="NZ_CP010907.1"/>
</dbReference>
<dbReference type="NCBIfam" id="TIGR00445">
    <property type="entry name" value="mraY"/>
    <property type="match status" value="1"/>
</dbReference>
<dbReference type="STRING" id="1235990.BMSBPS_0104"/>
<comment type="pathway">
    <text evidence="12">Cell wall biogenesis; peptidoglycan biosynthesis.</text>
</comment>
<dbReference type="GO" id="GO:0008360">
    <property type="term" value="P:regulation of cell shape"/>
    <property type="evidence" value="ECO:0007669"/>
    <property type="project" value="UniProtKB-KW"/>
</dbReference>
<comment type="catalytic activity">
    <reaction evidence="12">
        <text>UDP-N-acetyl-alpha-D-muramoyl-L-alanyl-gamma-D-glutamyl-meso-2,6-diaminopimeloyl-D-alanyl-D-alanine + di-trans,octa-cis-undecaprenyl phosphate = di-trans,octa-cis-undecaprenyl diphospho-N-acetyl-alpha-D-muramoyl-L-alanyl-D-glutamyl-meso-2,6-diaminopimeloyl-D-alanyl-D-alanine + UMP</text>
        <dbReference type="Rhea" id="RHEA:28386"/>
        <dbReference type="ChEBI" id="CHEBI:57865"/>
        <dbReference type="ChEBI" id="CHEBI:60392"/>
        <dbReference type="ChEBI" id="CHEBI:61386"/>
        <dbReference type="ChEBI" id="CHEBI:61387"/>
        <dbReference type="EC" id="2.7.8.13"/>
    </reaction>
</comment>
<organism evidence="15 16">
    <name type="scientific">Candidatus Pantoea carbekii</name>
    <dbReference type="NCBI Taxonomy" id="1235990"/>
    <lineage>
        <taxon>Bacteria</taxon>
        <taxon>Pseudomonadati</taxon>
        <taxon>Pseudomonadota</taxon>
        <taxon>Gammaproteobacteria</taxon>
        <taxon>Enterobacterales</taxon>
        <taxon>Erwiniaceae</taxon>
        <taxon>Pantoea</taxon>
    </lineage>
</organism>
<dbReference type="GO" id="GO:0008963">
    <property type="term" value="F:phospho-N-acetylmuramoyl-pentapeptide-transferase activity"/>
    <property type="evidence" value="ECO:0007669"/>
    <property type="project" value="UniProtKB-UniRule"/>
</dbReference>
<sequence length="360" mass="40370">MLVWLAKSLVSLYSDCNILSYLIFRAFLSLLTAFFISLWIGPHLIVWLQKRQIYQIVRYDGPQSHFNKLATPTMGGLMILISITVSVLTWAYLANPYIWYVLIILISFGVIGFFDDYRKIVRGNTRGLTAYWKYFWMSIITFGISFGLYFTGKDTAATQLVIPFCKNIMPQLGLFYILLTYFVIVGSGNAVNLTDGLDGLAILSTVFVATGLALVAWLTGNLQCSQNLHIPYLHYASELMIVCTAIVGSGLGFLWFNTYPAQLFMGDVGSLALGGALGMLAVLLRQECLLAIMGGIFVLETLSVIMQVVSFKLRGQRIFRMAPLHHHYELKGCPEPRLITRFGIISFLFVLMGLTTLKLR</sequence>
<feature type="binding site" evidence="14">
    <location>
        <position position="267"/>
    </location>
    <ligand>
        <name>Mg(2+)</name>
        <dbReference type="ChEBI" id="CHEBI:18420"/>
    </ligand>
</feature>
<comment type="function">
    <text evidence="12">Catalyzes the initial step of the lipid cycle reactions in the biosynthesis of the cell wall peptidoglycan: transfers peptidoglycan precursor phospho-MurNAc-pentapeptide from UDP-MurNAc-pentapeptide onto the lipid carrier undecaprenyl phosphate, yielding undecaprenyl-pyrophosphoryl-MurNAc-pentapeptide, known as lipid I.</text>
</comment>
<dbReference type="PANTHER" id="PTHR22926">
    <property type="entry name" value="PHOSPHO-N-ACETYLMURAMOYL-PENTAPEPTIDE-TRANSFERASE"/>
    <property type="match status" value="1"/>
</dbReference>
<comment type="cofactor">
    <cofactor evidence="12 14">
        <name>Mg(2+)</name>
        <dbReference type="ChEBI" id="CHEBI:18420"/>
    </cofactor>
</comment>
<dbReference type="HAMAP" id="MF_00038">
    <property type="entry name" value="MraY"/>
    <property type="match status" value="1"/>
</dbReference>
<feature type="transmembrane region" description="Helical" evidence="12">
    <location>
        <begin position="134"/>
        <end position="152"/>
    </location>
</feature>
<evidence type="ECO:0000256" key="6">
    <source>
        <dbReference type="ARBA" id="ARBA00022960"/>
    </source>
</evidence>
<evidence type="ECO:0000256" key="3">
    <source>
        <dbReference type="ARBA" id="ARBA00022618"/>
    </source>
</evidence>
<feature type="transmembrane region" description="Helical" evidence="12">
    <location>
        <begin position="200"/>
        <end position="220"/>
    </location>
</feature>
<keyword evidence="12 14" id="KW-0460">Magnesium</keyword>
<dbReference type="InterPro" id="IPR018480">
    <property type="entry name" value="PNAcMuramoyl-5peptid_Trfase_CS"/>
</dbReference>
<dbReference type="PROSITE" id="PS01348">
    <property type="entry name" value="MRAY_2"/>
    <property type="match status" value="1"/>
</dbReference>
<dbReference type="EC" id="2.7.8.13" evidence="12 13"/>
<keyword evidence="9 12" id="KW-0472">Membrane</keyword>
<proteinExistence type="inferred from homology"/>
<dbReference type="OrthoDB" id="9805475at2"/>
<evidence type="ECO:0000256" key="10">
    <source>
        <dbReference type="ARBA" id="ARBA00023306"/>
    </source>
</evidence>
<dbReference type="InterPro" id="IPR003524">
    <property type="entry name" value="PNAcMuramoyl-5peptid_Trfase"/>
</dbReference>
<protein>
    <recommendedName>
        <fullName evidence="12 13">Phospho-N-acetylmuramoyl-pentapeptide-transferase</fullName>
        <ecNumber evidence="12 13">2.7.8.13</ecNumber>
    </recommendedName>
    <alternativeName>
        <fullName evidence="12">UDP-MurNAc-pentapeptide phosphotransferase</fullName>
    </alternativeName>
</protein>
<dbReference type="GO" id="GO:0005886">
    <property type="term" value="C:plasma membrane"/>
    <property type="evidence" value="ECO:0007669"/>
    <property type="project" value="UniProtKB-SubCell"/>
</dbReference>
<dbReference type="KEGG" id="pck:BMSBPS_0104"/>
<keyword evidence="3 12" id="KW-0132">Cell division</keyword>
<keyword evidence="12" id="KW-1003">Cell membrane</keyword>
<feature type="transmembrane region" description="Helical" evidence="12">
    <location>
        <begin position="69"/>
        <end position="91"/>
    </location>
</feature>
<evidence type="ECO:0000256" key="8">
    <source>
        <dbReference type="ARBA" id="ARBA00022989"/>
    </source>
</evidence>
<keyword evidence="6 12" id="KW-0133">Cell shape</keyword>
<feature type="transmembrane region" description="Helical" evidence="12">
    <location>
        <begin position="290"/>
        <end position="311"/>
    </location>
</feature>
<dbReference type="KEGG" id="hhs:HHS_04790"/>
<evidence type="ECO:0000313" key="15">
    <source>
        <dbReference type="EMBL" id="BAO00449.1"/>
    </source>
</evidence>
<dbReference type="GO" id="GO:0071555">
    <property type="term" value="P:cell wall organization"/>
    <property type="evidence" value="ECO:0007669"/>
    <property type="project" value="UniProtKB-KW"/>
</dbReference>
<dbReference type="GO" id="GO:0051301">
    <property type="term" value="P:cell division"/>
    <property type="evidence" value="ECO:0007669"/>
    <property type="project" value="UniProtKB-KW"/>
</dbReference>
<keyword evidence="16" id="KW-1185">Reference proteome</keyword>
<dbReference type="PROSITE" id="PS01347">
    <property type="entry name" value="MRAY_1"/>
    <property type="match status" value="1"/>
</dbReference>
<evidence type="ECO:0000256" key="4">
    <source>
        <dbReference type="ARBA" id="ARBA00022679"/>
    </source>
</evidence>
<reference evidence="15 16" key="1">
    <citation type="submission" date="2012-10" db="EMBL/GenBank/DDBJ databases">
        <title>Genome sequence of the symbiont of the pentatomidae stink bug Halyomorpha halys.</title>
        <authorList>
            <person name="Kobayashi H."/>
            <person name="Fujii-Muramatsu R."/>
            <person name="Takeishi K."/>
            <person name="Noda H."/>
        </authorList>
    </citation>
    <scope>NUCLEOTIDE SEQUENCE [LARGE SCALE GENOMIC DNA]</scope>
</reference>
<evidence type="ECO:0000256" key="7">
    <source>
        <dbReference type="ARBA" id="ARBA00022984"/>
    </source>
</evidence>
<keyword evidence="5 12" id="KW-0812">Transmembrane</keyword>
<comment type="similarity">
    <text evidence="2 12">Belongs to the glycosyltransferase 4 family. MraY subfamily.</text>
</comment>
<evidence type="ECO:0000313" key="16">
    <source>
        <dbReference type="Proteomes" id="UP000016900"/>
    </source>
</evidence>
<keyword evidence="11 12" id="KW-0961">Cell wall biogenesis/degradation</keyword>
<evidence type="ECO:0000256" key="5">
    <source>
        <dbReference type="ARBA" id="ARBA00022692"/>
    </source>
</evidence>
<feature type="transmembrane region" description="Helical" evidence="12">
    <location>
        <begin position="172"/>
        <end position="193"/>
    </location>
</feature>
<evidence type="ECO:0000256" key="1">
    <source>
        <dbReference type="ARBA" id="ARBA00004141"/>
    </source>
</evidence>
<dbReference type="InterPro" id="IPR000715">
    <property type="entry name" value="Glycosyl_transferase_4"/>
</dbReference>
<keyword evidence="12 14" id="KW-0479">Metal-binding</keyword>
<dbReference type="Proteomes" id="UP000016900">
    <property type="component" value="Chromosome"/>
</dbReference>
<feature type="transmembrane region" description="Helical" evidence="12">
    <location>
        <begin position="263"/>
        <end position="284"/>
    </location>
</feature>
<gene>
    <name evidence="12 15" type="primary">mraY</name>
    <name evidence="15" type="ORF">HHS_04790</name>
</gene>
<dbReference type="AlphaFoldDB" id="U3U7Z2"/>
<evidence type="ECO:0000256" key="12">
    <source>
        <dbReference type="HAMAP-Rule" id="MF_00038"/>
    </source>
</evidence>
<dbReference type="GO" id="GO:0046872">
    <property type="term" value="F:metal ion binding"/>
    <property type="evidence" value="ECO:0007669"/>
    <property type="project" value="UniProtKB-KW"/>
</dbReference>
<dbReference type="EMBL" id="AP012554">
    <property type="protein sequence ID" value="BAO00449.1"/>
    <property type="molecule type" value="Genomic_DNA"/>
</dbReference>
<evidence type="ECO:0000256" key="13">
    <source>
        <dbReference type="NCBIfam" id="TIGR00445"/>
    </source>
</evidence>
<dbReference type="PANTHER" id="PTHR22926:SF5">
    <property type="entry name" value="PHOSPHO-N-ACETYLMURAMOYL-PENTAPEPTIDE-TRANSFERASE HOMOLOG"/>
    <property type="match status" value="1"/>
</dbReference>
<evidence type="ECO:0000256" key="11">
    <source>
        <dbReference type="ARBA" id="ARBA00023316"/>
    </source>
</evidence>
<feature type="transmembrane region" description="Helical" evidence="12">
    <location>
        <begin position="20"/>
        <end position="48"/>
    </location>
</feature>
<evidence type="ECO:0000256" key="9">
    <source>
        <dbReference type="ARBA" id="ARBA00023136"/>
    </source>
</evidence>
<comment type="subcellular location">
    <subcellularLocation>
        <location evidence="12">Cell membrane</location>
        <topology evidence="12">Multi-pass membrane protein</topology>
    </subcellularLocation>
    <subcellularLocation>
        <location evidence="1">Membrane</location>
        <topology evidence="1">Multi-pass membrane protein</topology>
    </subcellularLocation>
</comment>
<dbReference type="Pfam" id="PF00953">
    <property type="entry name" value="Glycos_transf_4"/>
    <property type="match status" value="1"/>
</dbReference>
<dbReference type="PATRIC" id="fig|1235990.3.peg.475"/>
<dbReference type="GO" id="GO:0051992">
    <property type="term" value="F:UDP-N-acetylmuramoyl-L-alanyl-D-glutamyl-meso-2,6-diaminopimelyl-D-alanyl-D-alanine:undecaprenyl-phosphate transferase activity"/>
    <property type="evidence" value="ECO:0007669"/>
    <property type="project" value="RHEA"/>
</dbReference>
<keyword evidence="10 12" id="KW-0131">Cell cycle</keyword>
<accession>U3U7Z2</accession>
<feature type="transmembrane region" description="Helical" evidence="12">
    <location>
        <begin position="97"/>
        <end position="114"/>
    </location>
</feature>
<evidence type="ECO:0000256" key="2">
    <source>
        <dbReference type="ARBA" id="ARBA00005583"/>
    </source>
</evidence>
<dbReference type="GO" id="GO:0009252">
    <property type="term" value="P:peptidoglycan biosynthetic process"/>
    <property type="evidence" value="ECO:0007669"/>
    <property type="project" value="UniProtKB-UniRule"/>
</dbReference>
<dbReference type="CDD" id="cd06852">
    <property type="entry name" value="GT_MraY"/>
    <property type="match status" value="1"/>
</dbReference>
<dbReference type="UniPathway" id="UPA00219"/>
<feature type="binding site" evidence="14">
    <location>
        <position position="192"/>
    </location>
    <ligand>
        <name>Mg(2+)</name>
        <dbReference type="ChEBI" id="CHEBI:18420"/>
    </ligand>
</feature>
<keyword evidence="7 12" id="KW-0573">Peptidoglycan synthesis</keyword>
<keyword evidence="4 12" id="KW-0808">Transferase</keyword>
<feature type="transmembrane region" description="Helical" evidence="12">
    <location>
        <begin position="338"/>
        <end position="357"/>
    </location>
</feature>